<dbReference type="InterPro" id="IPR010998">
    <property type="entry name" value="Integrase_recombinase_N"/>
</dbReference>
<name>A0AAD0AD06_FAUOS</name>
<feature type="domain" description="Core-binding (CB)" evidence="7">
    <location>
        <begin position="107"/>
        <end position="193"/>
    </location>
</feature>
<dbReference type="EMBL" id="CP024176">
    <property type="protein sequence ID" value="ATQ82901.1"/>
    <property type="molecule type" value="Genomic_DNA"/>
</dbReference>
<dbReference type="Gene3D" id="1.10.443.10">
    <property type="entry name" value="Intergrase catalytic core"/>
    <property type="match status" value="1"/>
</dbReference>
<dbReference type="Gene3D" id="1.10.150.130">
    <property type="match status" value="1"/>
</dbReference>
<dbReference type="GO" id="GO:0015074">
    <property type="term" value="P:DNA integration"/>
    <property type="evidence" value="ECO:0007669"/>
    <property type="project" value="UniProtKB-KW"/>
</dbReference>
<evidence type="ECO:0000313" key="8">
    <source>
        <dbReference type="EMBL" id="ATQ82901.1"/>
    </source>
</evidence>
<dbReference type="InterPro" id="IPR053876">
    <property type="entry name" value="Phage_int_M"/>
</dbReference>
<evidence type="ECO:0000256" key="5">
    <source>
        <dbReference type="PROSITE-ProRule" id="PRU01248"/>
    </source>
</evidence>
<dbReference type="Pfam" id="PF13356">
    <property type="entry name" value="Arm-DNA-bind_3"/>
    <property type="match status" value="1"/>
</dbReference>
<dbReference type="PANTHER" id="PTHR30629:SF2">
    <property type="entry name" value="PROPHAGE INTEGRASE INTS-RELATED"/>
    <property type="match status" value="1"/>
</dbReference>
<dbReference type="GO" id="GO:0006310">
    <property type="term" value="P:DNA recombination"/>
    <property type="evidence" value="ECO:0007669"/>
    <property type="project" value="UniProtKB-KW"/>
</dbReference>
<dbReference type="InterPro" id="IPR044068">
    <property type="entry name" value="CB"/>
</dbReference>
<comment type="similarity">
    <text evidence="1">Belongs to the 'phage' integrase family.</text>
</comment>
<dbReference type="Pfam" id="PF00589">
    <property type="entry name" value="Phage_integrase"/>
    <property type="match status" value="1"/>
</dbReference>
<dbReference type="PANTHER" id="PTHR30629">
    <property type="entry name" value="PROPHAGE INTEGRASE"/>
    <property type="match status" value="1"/>
</dbReference>
<protein>
    <submittedName>
        <fullName evidence="8">Integrase</fullName>
    </submittedName>
</protein>
<keyword evidence="4" id="KW-0233">DNA recombination</keyword>
<evidence type="ECO:0000256" key="4">
    <source>
        <dbReference type="ARBA" id="ARBA00023172"/>
    </source>
</evidence>
<dbReference type="GO" id="GO:0003677">
    <property type="term" value="F:DNA binding"/>
    <property type="evidence" value="ECO:0007669"/>
    <property type="project" value="UniProtKB-UniRule"/>
</dbReference>
<evidence type="ECO:0000256" key="1">
    <source>
        <dbReference type="ARBA" id="ARBA00008857"/>
    </source>
</evidence>
<dbReference type="PROSITE" id="PS51898">
    <property type="entry name" value="TYR_RECOMBINASE"/>
    <property type="match status" value="1"/>
</dbReference>
<dbReference type="InterPro" id="IPR050808">
    <property type="entry name" value="Phage_Integrase"/>
</dbReference>
<dbReference type="InterPro" id="IPR013762">
    <property type="entry name" value="Integrase-like_cat_sf"/>
</dbReference>
<gene>
    <name evidence="8" type="ORF">YHS_03140</name>
</gene>
<evidence type="ECO:0000256" key="2">
    <source>
        <dbReference type="ARBA" id="ARBA00022908"/>
    </source>
</evidence>
<dbReference type="InterPro" id="IPR002104">
    <property type="entry name" value="Integrase_catalytic"/>
</dbReference>
<reference evidence="8" key="1">
    <citation type="submission" date="2017-11" db="EMBL/GenBank/DDBJ databases">
        <title>Complete Genome Sequence from Moraxella oslensis YHS isolated from human skin.</title>
        <authorList>
            <person name="Lee K."/>
            <person name="Lim J.Y."/>
            <person name="Hwang I."/>
        </authorList>
    </citation>
    <scope>NUCLEOTIDE SEQUENCE</scope>
    <source>
        <strain evidence="8">YHS</strain>
    </source>
</reference>
<keyword evidence="3 5" id="KW-0238">DNA-binding</keyword>
<dbReference type="Pfam" id="PF22022">
    <property type="entry name" value="Phage_int_M"/>
    <property type="match status" value="1"/>
</dbReference>
<dbReference type="AlphaFoldDB" id="A0AAD0AD06"/>
<dbReference type="InterPro" id="IPR025166">
    <property type="entry name" value="Integrase_DNA_bind_dom"/>
</dbReference>
<organism evidence="8">
    <name type="scientific">Faucicola osloensis</name>
    <name type="common">Moraxella osloensis</name>
    <dbReference type="NCBI Taxonomy" id="34062"/>
    <lineage>
        <taxon>Bacteria</taxon>
        <taxon>Pseudomonadati</taxon>
        <taxon>Pseudomonadota</taxon>
        <taxon>Gammaproteobacteria</taxon>
        <taxon>Moraxellales</taxon>
        <taxon>Moraxellaceae</taxon>
        <taxon>Faucicola</taxon>
    </lineage>
</organism>
<accession>A0AAD0AD06</accession>
<sequence length="455" mass="52318">MEKRKPITSDRSISSHKAEAKEYLVPVKGRPKLYLMVRPNETKSWLFRYTSPNTGKSQRISFGIYPSITLARAHEIWQEYQDLLSKNIDPKDNRKAVKQALLENDDRTFGRFADEYFDTLKTTLKPNTLQRKLNCLKLLKDSFGQTTIDEITPPQMLSMLINVQNQFVKADGKPTEKAERCASIASDIFKYASARGFCSTDPASMVKSQLIKPVYGHRPAIIQPDKFAKLLQDIDSLKDKVDSNTNSSLRLLPMLFVRNGDLRRMRWADLDFKEAKWRFQPLKGEGKEHMVRDMVVPLPRQAIEILQHQYKINGHSEFVFYSPSAKKNGIISDNTANKHLKELGYQNVHCVHGFRASAKTMLQEQLKYPAVIVEMGLGHITKDQNGTAYGRFEFLDDRTKMMQTWADYLDALRNDEDVTHFKNRLPSSMSITSPEQVVKKLLEQLGKDKILDLLK</sequence>
<dbReference type="Gene3D" id="3.30.160.390">
    <property type="entry name" value="Integrase, DNA-binding domain"/>
    <property type="match status" value="1"/>
</dbReference>
<dbReference type="InterPro" id="IPR011010">
    <property type="entry name" value="DNA_brk_join_enz"/>
</dbReference>
<evidence type="ECO:0000256" key="3">
    <source>
        <dbReference type="ARBA" id="ARBA00023125"/>
    </source>
</evidence>
<feature type="domain" description="Tyr recombinase" evidence="6">
    <location>
        <begin position="217"/>
        <end position="402"/>
    </location>
</feature>
<dbReference type="SUPFAM" id="SSF56349">
    <property type="entry name" value="DNA breaking-rejoining enzymes"/>
    <property type="match status" value="1"/>
</dbReference>
<proteinExistence type="inferred from homology"/>
<dbReference type="PROSITE" id="PS51900">
    <property type="entry name" value="CB"/>
    <property type="match status" value="1"/>
</dbReference>
<evidence type="ECO:0000259" key="7">
    <source>
        <dbReference type="PROSITE" id="PS51900"/>
    </source>
</evidence>
<dbReference type="CDD" id="cd00801">
    <property type="entry name" value="INT_P4_C"/>
    <property type="match status" value="1"/>
</dbReference>
<keyword evidence="2" id="KW-0229">DNA integration</keyword>
<evidence type="ECO:0000259" key="6">
    <source>
        <dbReference type="PROSITE" id="PS51898"/>
    </source>
</evidence>
<dbReference type="InterPro" id="IPR038488">
    <property type="entry name" value="Integrase_DNA-bd_sf"/>
</dbReference>